<reference evidence="1 2" key="1">
    <citation type="journal article" date="2021" name="bioRxiv">
        <title>The Gossypium anomalum genome as a resource for cotton improvement and evolutionary analysis of hybrid incompatibility.</title>
        <authorList>
            <person name="Grover C.E."/>
            <person name="Yuan D."/>
            <person name="Arick M.A."/>
            <person name="Miller E.R."/>
            <person name="Hu G."/>
            <person name="Peterson D.G."/>
            <person name="Wendel J.F."/>
            <person name="Udall J.A."/>
        </authorList>
    </citation>
    <scope>NUCLEOTIDE SEQUENCE [LARGE SCALE GENOMIC DNA]</scope>
    <source>
        <strain evidence="1">JFW-Udall</strain>
        <tissue evidence="1">Leaf</tissue>
    </source>
</reference>
<dbReference type="OrthoDB" id="844895at2759"/>
<comment type="caution">
    <text evidence="1">The sequence shown here is derived from an EMBL/GenBank/DDBJ whole genome shotgun (WGS) entry which is preliminary data.</text>
</comment>
<organism evidence="1 2">
    <name type="scientific">Gossypium anomalum</name>
    <dbReference type="NCBI Taxonomy" id="47600"/>
    <lineage>
        <taxon>Eukaryota</taxon>
        <taxon>Viridiplantae</taxon>
        <taxon>Streptophyta</taxon>
        <taxon>Embryophyta</taxon>
        <taxon>Tracheophyta</taxon>
        <taxon>Spermatophyta</taxon>
        <taxon>Magnoliopsida</taxon>
        <taxon>eudicotyledons</taxon>
        <taxon>Gunneridae</taxon>
        <taxon>Pentapetalae</taxon>
        <taxon>rosids</taxon>
        <taxon>malvids</taxon>
        <taxon>Malvales</taxon>
        <taxon>Malvaceae</taxon>
        <taxon>Malvoideae</taxon>
        <taxon>Gossypium</taxon>
    </lineage>
</organism>
<accession>A0A8J5YS54</accession>
<evidence type="ECO:0000313" key="1">
    <source>
        <dbReference type="EMBL" id="KAG8489133.1"/>
    </source>
</evidence>
<evidence type="ECO:0008006" key="3">
    <source>
        <dbReference type="Google" id="ProtNLM"/>
    </source>
</evidence>
<proteinExistence type="predicted"/>
<name>A0A8J5YS54_9ROSI</name>
<dbReference type="EMBL" id="JAHUZN010000007">
    <property type="protein sequence ID" value="KAG8489133.1"/>
    <property type="molecule type" value="Genomic_DNA"/>
</dbReference>
<evidence type="ECO:0000313" key="2">
    <source>
        <dbReference type="Proteomes" id="UP000701853"/>
    </source>
</evidence>
<keyword evidence="2" id="KW-1185">Reference proteome</keyword>
<protein>
    <recommendedName>
        <fullName evidence="3">Reverse transcriptase Ty1/copia-type domain-containing protein</fullName>
    </recommendedName>
</protein>
<dbReference type="AlphaFoldDB" id="A0A8J5YS54"/>
<gene>
    <name evidence="1" type="ORF">CXB51_017204</name>
</gene>
<sequence length="129" mass="14528">MELGSWYRAQLVTKGFHQRLGVDYHDTFSPTLDAKLVQTPLPTSSLLSLQSGTALSNPSEFRAIRTTEDWAFVKRLLKYLCGTYHHGLQLYHDSPTSLLAFSNTGWARNINNFSSTSAYIVYLGRNPIS</sequence>
<dbReference type="Proteomes" id="UP000701853">
    <property type="component" value="Chromosome 7"/>
</dbReference>